<evidence type="ECO:0000313" key="4">
    <source>
        <dbReference type="Proteomes" id="UP000737171"/>
    </source>
</evidence>
<protein>
    <submittedName>
        <fullName evidence="3">Prolyl oligopeptidase family serine peptidase</fullName>
    </submittedName>
</protein>
<name>A0ABX2EGZ6_9BURK</name>
<dbReference type="InterPro" id="IPR005152">
    <property type="entry name" value="Lipase_secreted"/>
</dbReference>
<keyword evidence="1" id="KW-0732">Signal</keyword>
<sequence>MFASVLALRRAALVALLGLLAACGGGGGSSAPPEPEPEEPIVETVGPGQFKSAAQLRVISSAEMAQAINAAGTRAPALSPRYAVTAWRLTYLTRDVAGREILASALIGVPVKPAGQRSPVLAYQHGTLFRDREAPSNNAVPAEPALLMASLGYIVVAADYVGYGASKGAPHPYLLSAPSASAVVDLITAAKYWRQKNRVLDNRQLFLAGYSEGGYVTMATHRALQSSASPHLANLVAVVPGAGPYSVKVTLDSLLELVRAENPLLAALIRPGALKNMSAAARLQLRNELLDHLLPDDADVSFDATFLDNFLGDETAEIERVSNVHDWKPALPPKLYHGRDDRTVPYPASTRTVAAMQAQGATGVTLTDCGAVPAGHLECVVPYWSFMLSQLAGAARDL</sequence>
<dbReference type="InterPro" id="IPR029058">
    <property type="entry name" value="AB_hydrolase_fold"/>
</dbReference>
<dbReference type="SUPFAM" id="SSF53474">
    <property type="entry name" value="alpha/beta-Hydrolases"/>
    <property type="match status" value="1"/>
</dbReference>
<gene>
    <name evidence="3" type="ORF">HLB44_12845</name>
</gene>
<proteinExistence type="predicted"/>
<dbReference type="PANTHER" id="PTHR34853:SF1">
    <property type="entry name" value="LIPASE 5"/>
    <property type="match status" value="1"/>
</dbReference>
<dbReference type="PANTHER" id="PTHR34853">
    <property type="match status" value="1"/>
</dbReference>
<organism evidence="3 4">
    <name type="scientific">Pseudaquabacterium terrae</name>
    <dbReference type="NCBI Taxonomy" id="2732868"/>
    <lineage>
        <taxon>Bacteria</taxon>
        <taxon>Pseudomonadati</taxon>
        <taxon>Pseudomonadota</taxon>
        <taxon>Betaproteobacteria</taxon>
        <taxon>Burkholderiales</taxon>
        <taxon>Sphaerotilaceae</taxon>
        <taxon>Pseudaquabacterium</taxon>
    </lineage>
</organism>
<reference evidence="3 4" key="1">
    <citation type="submission" date="2020-05" db="EMBL/GenBank/DDBJ databases">
        <title>Aquincola sp. isolate from soil.</title>
        <authorList>
            <person name="Han J."/>
            <person name="Kim D.-U."/>
        </authorList>
    </citation>
    <scope>NUCLEOTIDE SEQUENCE [LARGE SCALE GENOMIC DNA]</scope>
    <source>
        <strain evidence="3 4">S2</strain>
    </source>
</reference>
<dbReference type="Pfam" id="PF12697">
    <property type="entry name" value="Abhydrolase_6"/>
    <property type="match status" value="1"/>
</dbReference>
<dbReference type="EMBL" id="JABRWJ010000004">
    <property type="protein sequence ID" value="NRF67873.1"/>
    <property type="molecule type" value="Genomic_DNA"/>
</dbReference>
<keyword evidence="4" id="KW-1185">Reference proteome</keyword>
<dbReference type="RefSeq" id="WP_173123015.1">
    <property type="nucleotide sequence ID" value="NZ_JABRWJ010000004.1"/>
</dbReference>
<dbReference type="InterPro" id="IPR000073">
    <property type="entry name" value="AB_hydrolase_1"/>
</dbReference>
<feature type="signal peptide" evidence="1">
    <location>
        <begin position="1"/>
        <end position="21"/>
    </location>
</feature>
<comment type="caution">
    <text evidence="3">The sequence shown here is derived from an EMBL/GenBank/DDBJ whole genome shotgun (WGS) entry which is preliminary data.</text>
</comment>
<dbReference type="Gene3D" id="3.40.50.1820">
    <property type="entry name" value="alpha/beta hydrolase"/>
    <property type="match status" value="1"/>
</dbReference>
<dbReference type="Proteomes" id="UP000737171">
    <property type="component" value="Unassembled WGS sequence"/>
</dbReference>
<accession>A0ABX2EGZ6</accession>
<feature type="chain" id="PRO_5046757665" evidence="1">
    <location>
        <begin position="22"/>
        <end position="398"/>
    </location>
</feature>
<feature type="domain" description="AB hydrolase-1" evidence="2">
    <location>
        <begin position="152"/>
        <end position="370"/>
    </location>
</feature>
<dbReference type="PIRSF" id="PIRSF029171">
    <property type="entry name" value="Esterase_LipA"/>
    <property type="match status" value="1"/>
</dbReference>
<evidence type="ECO:0000313" key="3">
    <source>
        <dbReference type="EMBL" id="NRF67873.1"/>
    </source>
</evidence>
<evidence type="ECO:0000259" key="2">
    <source>
        <dbReference type="Pfam" id="PF12697"/>
    </source>
</evidence>
<evidence type="ECO:0000256" key="1">
    <source>
        <dbReference type="SAM" id="SignalP"/>
    </source>
</evidence>